<dbReference type="GO" id="GO:0016020">
    <property type="term" value="C:membrane"/>
    <property type="evidence" value="ECO:0007669"/>
    <property type="project" value="UniProtKB-SubCell"/>
</dbReference>
<dbReference type="PIRSF" id="PIRSF006060">
    <property type="entry name" value="AA_transporter"/>
    <property type="match status" value="1"/>
</dbReference>
<dbReference type="GO" id="GO:0022857">
    <property type="term" value="F:transmembrane transporter activity"/>
    <property type="evidence" value="ECO:0007669"/>
    <property type="project" value="InterPro"/>
</dbReference>
<feature type="transmembrane region" description="Helical" evidence="6">
    <location>
        <begin position="429"/>
        <end position="450"/>
    </location>
</feature>
<dbReference type="PANTHER" id="PTHR45649">
    <property type="entry name" value="AMINO-ACID PERMEASE BAT1"/>
    <property type="match status" value="1"/>
</dbReference>
<dbReference type="OMA" id="AFFWTWP"/>
<feature type="transmembrane region" description="Helical" evidence="6">
    <location>
        <begin position="471"/>
        <end position="493"/>
    </location>
</feature>
<dbReference type="VEuPathDB" id="FungiDB:CJI97_000871"/>
<dbReference type="VEuPathDB" id="FungiDB:QG37_02788"/>
<evidence type="ECO:0008006" key="10">
    <source>
        <dbReference type="Google" id="ProtNLM"/>
    </source>
</evidence>
<keyword evidence="4 6" id="KW-1133">Transmembrane helix</keyword>
<dbReference type="VEuPathDB" id="FungiDB:CJJ07_004464"/>
<keyword evidence="3 6" id="KW-0812">Transmembrane</keyword>
<reference evidence="8" key="2">
    <citation type="submission" date="2017-11" db="EMBL/GenBank/DDBJ databases">
        <title>Candida auris genome assembly and annotation.</title>
        <authorList>
            <person name="Munoz J.F."/>
            <person name="Gade L.G."/>
            <person name="Chow N.A."/>
            <person name="Litvintseva A.P."/>
            <person name="Loparev V.N."/>
            <person name="Cuomo C.A."/>
        </authorList>
    </citation>
    <scope>NUCLEOTIDE SEQUENCE</scope>
    <source>
        <strain evidence="8">B8441</strain>
    </source>
</reference>
<feature type="transmembrane region" description="Helical" evidence="6">
    <location>
        <begin position="208"/>
        <end position="231"/>
    </location>
</feature>
<organism evidence="8">
    <name type="scientific">Candidozyma auris</name>
    <name type="common">Yeast</name>
    <name type="synonym">Candida auris</name>
    <dbReference type="NCBI Taxonomy" id="498019"/>
    <lineage>
        <taxon>Eukaryota</taxon>
        <taxon>Fungi</taxon>
        <taxon>Dikarya</taxon>
        <taxon>Ascomycota</taxon>
        <taxon>Saccharomycotina</taxon>
        <taxon>Pichiomycetes</taxon>
        <taxon>Metschnikowiaceae</taxon>
        <taxon>Candidozyma</taxon>
    </lineage>
</organism>
<evidence type="ECO:0000256" key="5">
    <source>
        <dbReference type="ARBA" id="ARBA00023136"/>
    </source>
</evidence>
<keyword evidence="9" id="KW-1185">Reference proteome</keyword>
<evidence type="ECO:0000256" key="3">
    <source>
        <dbReference type="ARBA" id="ARBA00022692"/>
    </source>
</evidence>
<sequence length="566" mass="62089">MSSHSDPEVHPVTSQIRVDDLHIQSVMSNQDIVLNIDHAVESDEAMILALGYKQEFRREFTGLSVFAVSFSVLGLLPSVAATFEYQQMVVGCSPVPWMLAIIGVTAVAYSMAEVASAFPTSAGTPYAVSQLAPKKWAPFLTWITCFSNWMCQITAAPSCNYSGASMILALASYGSDYIPERWHVYLLTTAINIVHAIMSSMPTKYLAWLNNMSTSVNMLFLAIVFVIIFAANDRLGMYGGEIPKFNSNSMAWGFDNQTDFPTGVAVLVSFMGVIWAMSGYDSPFHLAEECSNAAVAAPRAICLTSTIGGAIGFIFMIAIAYTVVSVDMISEDPLGLGQPYVTYLTQFLSKPCVQACTALTIVSSFFMGCSCMLAASRVTFSYSRDGLFPLSKYWKIVHPWTQTPINAVWINMFLGQLFLLLLFGGETAIGAIFSVGGISSVISFIMPTILKLTYSRHTFRPGPWNLGRMSLPIGLVAIAFVFTMIPFLCFPTSAGSNLTPVDMNWTALVFFGPMLGFIIWFAVDAHKWYIGPRPNIDEYIAHSDDDVEVYDGVKHHPSDSTEDRKS</sequence>
<gene>
    <name evidence="8" type="ORF">B9J08_000853</name>
    <name evidence="7" type="ORF">B9J08_02811</name>
</gene>
<feature type="transmembrane region" description="Helical" evidence="6">
    <location>
        <begin position="301"/>
        <end position="324"/>
    </location>
</feature>
<keyword evidence="5 6" id="KW-0472">Membrane</keyword>
<dbReference type="InterPro" id="IPR002293">
    <property type="entry name" value="AA/rel_permease1"/>
</dbReference>
<feature type="transmembrane region" description="Helical" evidence="6">
    <location>
        <begin position="60"/>
        <end position="83"/>
    </location>
</feature>
<dbReference type="PANTHER" id="PTHR45649:SF29">
    <property type="entry name" value="AMINO ACID TRANSPORTER (EUROFUNG)"/>
    <property type="match status" value="1"/>
</dbReference>
<accession>A0A2H1A642</accession>
<dbReference type="VEuPathDB" id="FungiDB:CJI96_0003245"/>
<comment type="caution">
    <text evidence="8">The sequence shown here is derived from an EMBL/GenBank/DDBJ whole genome shotgun (WGS) entry which is preliminary data.</text>
</comment>
<feature type="transmembrane region" description="Helical" evidence="6">
    <location>
        <begin position="505"/>
        <end position="523"/>
    </location>
</feature>
<feature type="transmembrane region" description="Helical" evidence="6">
    <location>
        <begin position="403"/>
        <end position="423"/>
    </location>
</feature>
<dbReference type="AlphaFoldDB" id="A0A2H1A642"/>
<evidence type="ECO:0000313" key="9">
    <source>
        <dbReference type="Proteomes" id="UP000230249"/>
    </source>
</evidence>
<dbReference type="Gene3D" id="1.20.1740.10">
    <property type="entry name" value="Amino acid/polyamine transporter I"/>
    <property type="match status" value="1"/>
</dbReference>
<evidence type="ECO:0000256" key="1">
    <source>
        <dbReference type="ARBA" id="ARBA00004141"/>
    </source>
</evidence>
<feature type="transmembrane region" description="Helical" evidence="6">
    <location>
        <begin position="358"/>
        <end position="382"/>
    </location>
</feature>
<feature type="transmembrane region" description="Helical" evidence="6">
    <location>
        <begin position="260"/>
        <end position="280"/>
    </location>
</feature>
<feature type="transmembrane region" description="Helical" evidence="6">
    <location>
        <begin position="95"/>
        <end position="112"/>
    </location>
</feature>
<evidence type="ECO:0000313" key="8">
    <source>
        <dbReference type="EMBL" id="PIS58356.1"/>
    </source>
</evidence>
<dbReference type="Pfam" id="PF13520">
    <property type="entry name" value="AA_permease_2"/>
    <property type="match status" value="1"/>
</dbReference>
<reference evidence="7" key="4">
    <citation type="submission" date="2024-03" db="EMBL/GenBank/DDBJ databases">
        <title>Improved genome assembly of Candida auris strain B8441 and annotation of B11205.</title>
        <authorList>
            <person name="Cauldron N.C."/>
            <person name="Shea T."/>
            <person name="Cuomo C.A."/>
        </authorList>
    </citation>
    <scope>NUCLEOTIDE SEQUENCE</scope>
    <source>
        <strain evidence="7">B8441</strain>
    </source>
</reference>
<keyword evidence="2" id="KW-0813">Transport</keyword>
<dbReference type="STRING" id="498019.A0A2H1A642"/>
<proteinExistence type="predicted"/>
<evidence type="ECO:0000313" key="7">
    <source>
        <dbReference type="EMBL" id="KAK8441490.1"/>
    </source>
</evidence>
<dbReference type="VEuPathDB" id="FungiDB:CJJ09_002814"/>
<dbReference type="VEuPathDB" id="FungiDB:B9J08_000853"/>
<comment type="subcellular location">
    <subcellularLocation>
        <location evidence="1">Membrane</location>
        <topology evidence="1">Multi-pass membrane protein</topology>
    </subcellularLocation>
</comment>
<reference evidence="8 9" key="1">
    <citation type="journal article" date="2017" name="Clin. Infect. Dis.">
        <title>Simultaneous emergence of multidrug-resistant Candida auris on 3 continents confirmed by whole-genome sequencing and epidemiological analyses.</title>
        <authorList>
            <person name="Lockhart S.R."/>
            <person name="Etienne K.A."/>
            <person name="Vallabhaneni S."/>
            <person name="Farooqi J."/>
            <person name="Chowdhary A."/>
            <person name="Govender N.P."/>
            <person name="Colombo A.L."/>
            <person name="Calvo B."/>
            <person name="Cuomo C.A."/>
            <person name="Desjardins C.A."/>
            <person name="Berkow E.L."/>
            <person name="Castanheira M."/>
            <person name="Magobo R.E."/>
            <person name="Jabeen K."/>
            <person name="Asghar R.J."/>
            <person name="Meis J.F."/>
            <person name="Jackson B."/>
            <person name="Chiller T."/>
            <person name="Litvintseva A.P."/>
        </authorList>
    </citation>
    <scope>NUCLEOTIDE SEQUENCE [LARGE SCALE GENOMIC DNA]</scope>
    <source>
        <strain evidence="8 9">B8441</strain>
    </source>
</reference>
<evidence type="ECO:0000256" key="6">
    <source>
        <dbReference type="SAM" id="Phobius"/>
    </source>
</evidence>
<dbReference type="EMBL" id="PEKT03000002">
    <property type="protein sequence ID" value="KAK8441490.1"/>
    <property type="molecule type" value="Genomic_DNA"/>
</dbReference>
<dbReference type="Proteomes" id="UP000230249">
    <property type="component" value="Unassembled WGS sequence"/>
</dbReference>
<protein>
    <recommendedName>
        <fullName evidence="10">Amino acid permease</fullName>
    </recommendedName>
</protein>
<dbReference type="EMBL" id="PEKT02000002">
    <property type="protein sequence ID" value="PIS58356.1"/>
    <property type="molecule type" value="Genomic_DNA"/>
</dbReference>
<reference evidence="7 9" key="3">
    <citation type="journal article" date="2018" name="Nat. Commun.">
        <title>Genomic insights into multidrug-resistance, mating and virulence in Candida auris and related emerging species.</title>
        <authorList>
            <person name="Munoz J.F."/>
            <person name="Gade L."/>
            <person name="Chow N.A."/>
            <person name="Loparev V.N."/>
            <person name="Juieng P."/>
            <person name="Berkow E.L."/>
            <person name="Farrer R.A."/>
            <person name="Litvintseva A.P."/>
            <person name="Cuomo C.A."/>
        </authorList>
    </citation>
    <scope>GENOME REANNOTATION</scope>
    <source>
        <strain evidence="7 9">B8441</strain>
    </source>
</reference>
<name>A0A2H1A642_CANAR</name>
<evidence type="ECO:0000256" key="2">
    <source>
        <dbReference type="ARBA" id="ARBA00022448"/>
    </source>
</evidence>
<evidence type="ECO:0000256" key="4">
    <source>
        <dbReference type="ARBA" id="ARBA00022989"/>
    </source>
</evidence>